<reference evidence="1 2" key="1">
    <citation type="submission" date="2014-04" db="EMBL/GenBank/DDBJ databases">
        <authorList>
            <consortium name="DOE Joint Genome Institute"/>
            <person name="Kuo A."/>
            <person name="Kohler A."/>
            <person name="Costa M.D."/>
            <person name="Nagy L.G."/>
            <person name="Floudas D."/>
            <person name="Copeland A."/>
            <person name="Barry K.W."/>
            <person name="Cichocki N."/>
            <person name="Veneault-Fourrey C."/>
            <person name="LaButti K."/>
            <person name="Lindquist E.A."/>
            <person name="Lipzen A."/>
            <person name="Lundell T."/>
            <person name="Morin E."/>
            <person name="Murat C."/>
            <person name="Sun H."/>
            <person name="Tunlid A."/>
            <person name="Henrissat B."/>
            <person name="Grigoriev I.V."/>
            <person name="Hibbett D.S."/>
            <person name="Martin F."/>
            <person name="Nordberg H.P."/>
            <person name="Cantor M.N."/>
            <person name="Hua S.X."/>
        </authorList>
    </citation>
    <scope>NUCLEOTIDE SEQUENCE [LARGE SCALE GENOMIC DNA]</scope>
    <source>
        <strain evidence="1 2">441</strain>
    </source>
</reference>
<dbReference type="InterPro" id="IPR029058">
    <property type="entry name" value="AB_hydrolase_fold"/>
</dbReference>
<dbReference type="HOGENOM" id="CLU_2307153_0_0_1"/>
<evidence type="ECO:0000313" key="1">
    <source>
        <dbReference type="EMBL" id="KIK10581.1"/>
    </source>
</evidence>
<sequence length="100" mass="11270">MTIGRNVYDVSKVCQGHDLCYAEDEVICRFLDSHSTRTMLGAESPRNFSLCSSTVGRNFVSHLYKWAHRTPRLCRGTPGTRHPDFDLCGHGRLAVQLGCR</sequence>
<proteinExistence type="predicted"/>
<dbReference type="Proteomes" id="UP000054018">
    <property type="component" value="Unassembled WGS sequence"/>
</dbReference>
<organism evidence="1 2">
    <name type="scientific">Pisolithus microcarpus 441</name>
    <dbReference type="NCBI Taxonomy" id="765257"/>
    <lineage>
        <taxon>Eukaryota</taxon>
        <taxon>Fungi</taxon>
        <taxon>Dikarya</taxon>
        <taxon>Basidiomycota</taxon>
        <taxon>Agaricomycotina</taxon>
        <taxon>Agaricomycetes</taxon>
        <taxon>Agaricomycetidae</taxon>
        <taxon>Boletales</taxon>
        <taxon>Sclerodermatineae</taxon>
        <taxon>Pisolithaceae</taxon>
        <taxon>Pisolithus</taxon>
    </lineage>
</organism>
<reference evidence="2" key="2">
    <citation type="submission" date="2015-01" db="EMBL/GenBank/DDBJ databases">
        <title>Evolutionary Origins and Diversification of the Mycorrhizal Mutualists.</title>
        <authorList>
            <consortium name="DOE Joint Genome Institute"/>
            <consortium name="Mycorrhizal Genomics Consortium"/>
            <person name="Kohler A."/>
            <person name="Kuo A."/>
            <person name="Nagy L.G."/>
            <person name="Floudas D."/>
            <person name="Copeland A."/>
            <person name="Barry K.W."/>
            <person name="Cichocki N."/>
            <person name="Veneault-Fourrey C."/>
            <person name="LaButti K."/>
            <person name="Lindquist E.A."/>
            <person name="Lipzen A."/>
            <person name="Lundell T."/>
            <person name="Morin E."/>
            <person name="Murat C."/>
            <person name="Riley R."/>
            <person name="Ohm R."/>
            <person name="Sun H."/>
            <person name="Tunlid A."/>
            <person name="Henrissat B."/>
            <person name="Grigoriev I.V."/>
            <person name="Hibbett D.S."/>
            <person name="Martin F."/>
        </authorList>
    </citation>
    <scope>NUCLEOTIDE SEQUENCE [LARGE SCALE GENOMIC DNA]</scope>
    <source>
        <strain evidence="2">441</strain>
    </source>
</reference>
<dbReference type="AlphaFoldDB" id="A0A0C9Y085"/>
<dbReference type="Gene3D" id="3.40.50.1820">
    <property type="entry name" value="alpha/beta hydrolase"/>
    <property type="match status" value="1"/>
</dbReference>
<dbReference type="STRING" id="765257.A0A0C9Y085"/>
<dbReference type="OrthoDB" id="443318at2759"/>
<accession>A0A0C9Y085</accession>
<protein>
    <submittedName>
        <fullName evidence="1">Unplaced genomic scaffold scaffold_870, whole genome shotgun sequence</fullName>
    </submittedName>
</protein>
<evidence type="ECO:0000313" key="2">
    <source>
        <dbReference type="Proteomes" id="UP000054018"/>
    </source>
</evidence>
<gene>
    <name evidence="1" type="ORF">PISMIDRAFT_599886</name>
</gene>
<name>A0A0C9Y085_9AGAM</name>
<keyword evidence="2" id="KW-1185">Reference proteome</keyword>
<dbReference type="EMBL" id="KN834554">
    <property type="protein sequence ID" value="KIK10581.1"/>
    <property type="molecule type" value="Genomic_DNA"/>
</dbReference>